<comment type="caution">
    <text evidence="2">The sequence shown here is derived from an EMBL/GenBank/DDBJ whole genome shotgun (WGS) entry which is preliminary data.</text>
</comment>
<evidence type="ECO:0000313" key="2">
    <source>
        <dbReference type="EMBL" id="MBB6520152.1"/>
    </source>
</evidence>
<keyword evidence="1" id="KW-0812">Transmembrane</keyword>
<dbReference type="AlphaFoldDB" id="A0A7X0JPY3"/>
<dbReference type="RefSeq" id="WP_166852090.1">
    <property type="nucleotide sequence ID" value="NZ_JAAONY010000001.1"/>
</dbReference>
<evidence type="ECO:0000313" key="3">
    <source>
        <dbReference type="Proteomes" id="UP000528457"/>
    </source>
</evidence>
<keyword evidence="1" id="KW-0472">Membrane</keyword>
<keyword evidence="1" id="KW-1133">Transmembrane helix</keyword>
<proteinExistence type="predicted"/>
<protein>
    <recommendedName>
        <fullName evidence="4">DUF5056 domain-containing protein</fullName>
    </recommendedName>
</protein>
<feature type="transmembrane region" description="Helical" evidence="1">
    <location>
        <begin position="82"/>
        <end position="103"/>
    </location>
</feature>
<gene>
    <name evidence="2" type="ORF">HNR48_000430</name>
</gene>
<organism evidence="2 3">
    <name type="scientific">Pseudoteredinibacter isoporae</name>
    <dbReference type="NCBI Taxonomy" id="570281"/>
    <lineage>
        <taxon>Bacteria</taxon>
        <taxon>Pseudomonadati</taxon>
        <taxon>Pseudomonadota</taxon>
        <taxon>Gammaproteobacteria</taxon>
        <taxon>Cellvibrionales</taxon>
        <taxon>Cellvibrionaceae</taxon>
        <taxon>Pseudoteredinibacter</taxon>
    </lineage>
</organism>
<dbReference type="Proteomes" id="UP000528457">
    <property type="component" value="Unassembled WGS sequence"/>
</dbReference>
<dbReference type="EMBL" id="JACHHT010000001">
    <property type="protein sequence ID" value="MBB6520152.1"/>
    <property type="molecule type" value="Genomic_DNA"/>
</dbReference>
<evidence type="ECO:0008006" key="4">
    <source>
        <dbReference type="Google" id="ProtNLM"/>
    </source>
</evidence>
<name>A0A7X0JPY3_9GAMM</name>
<keyword evidence="3" id="KW-1185">Reference proteome</keyword>
<dbReference type="InParanoid" id="A0A7X0JPY3"/>
<accession>A0A7X0JPY3</accession>
<sequence>MNDQEFELFLQRELKAQNDYIEDDGFTAALMAQLPAKPERAKAKPNRLVVWAGIISTAIVVAILPIQSMLQGFASIFTQPSANWATLLGLGLSMLAVSALVVWNDRTRLFEL</sequence>
<reference evidence="2 3" key="1">
    <citation type="submission" date="2020-08" db="EMBL/GenBank/DDBJ databases">
        <title>Genomic Encyclopedia of Type Strains, Phase IV (KMG-IV): sequencing the most valuable type-strain genomes for metagenomic binning, comparative biology and taxonomic classification.</title>
        <authorList>
            <person name="Goeker M."/>
        </authorList>
    </citation>
    <scope>NUCLEOTIDE SEQUENCE [LARGE SCALE GENOMIC DNA]</scope>
    <source>
        <strain evidence="2 3">DSM 22368</strain>
    </source>
</reference>
<evidence type="ECO:0000256" key="1">
    <source>
        <dbReference type="SAM" id="Phobius"/>
    </source>
</evidence>
<feature type="transmembrane region" description="Helical" evidence="1">
    <location>
        <begin position="48"/>
        <end position="70"/>
    </location>
</feature>